<reference evidence="7 8" key="1">
    <citation type="submission" date="2019-03" db="EMBL/GenBank/DDBJ databases">
        <title>Systems level insights into methane cycling in arid and semi-arid ecosystems.</title>
        <authorList>
            <person name="Kalyuzhnaya M."/>
        </authorList>
    </citation>
    <scope>NUCLEOTIDE SEQUENCE [LARGE SCALE GENOMIC DNA]</scope>
    <source>
        <strain evidence="7 8">S-1</strain>
    </source>
</reference>
<evidence type="ECO:0000256" key="2">
    <source>
        <dbReference type="ARBA" id="ARBA00009142"/>
    </source>
</evidence>
<dbReference type="PANTHER" id="PTHR43483">
    <property type="entry name" value="MEMBRANE TRANSPORTER PROTEIN HI_0806-RELATED"/>
    <property type="match status" value="1"/>
</dbReference>
<evidence type="ECO:0000313" key="8">
    <source>
        <dbReference type="Proteomes" id="UP000295649"/>
    </source>
</evidence>
<keyword evidence="3 6" id="KW-0812">Transmembrane</keyword>
<evidence type="ECO:0000256" key="3">
    <source>
        <dbReference type="ARBA" id="ARBA00022692"/>
    </source>
</evidence>
<evidence type="ECO:0000256" key="1">
    <source>
        <dbReference type="ARBA" id="ARBA00004141"/>
    </source>
</evidence>
<proteinExistence type="inferred from homology"/>
<accession>A0ABY2CQF9</accession>
<feature type="transmembrane region" description="Helical" evidence="6">
    <location>
        <begin position="85"/>
        <end position="104"/>
    </location>
</feature>
<evidence type="ECO:0000256" key="5">
    <source>
        <dbReference type="ARBA" id="ARBA00023136"/>
    </source>
</evidence>
<evidence type="ECO:0000256" key="6">
    <source>
        <dbReference type="RuleBase" id="RU363041"/>
    </source>
</evidence>
<dbReference type="EMBL" id="SMCN01000004">
    <property type="protein sequence ID" value="TCV86188.1"/>
    <property type="molecule type" value="Genomic_DNA"/>
</dbReference>
<evidence type="ECO:0000313" key="7">
    <source>
        <dbReference type="EMBL" id="TCV86188.1"/>
    </source>
</evidence>
<organism evidence="7 8">
    <name type="scientific">Methylomonas methanica</name>
    <dbReference type="NCBI Taxonomy" id="421"/>
    <lineage>
        <taxon>Bacteria</taxon>
        <taxon>Pseudomonadati</taxon>
        <taxon>Pseudomonadota</taxon>
        <taxon>Gammaproteobacteria</taxon>
        <taxon>Methylococcales</taxon>
        <taxon>Methylococcaceae</taxon>
        <taxon>Methylomonas</taxon>
    </lineage>
</organism>
<feature type="transmembrane region" description="Helical" evidence="6">
    <location>
        <begin position="20"/>
        <end position="42"/>
    </location>
</feature>
<keyword evidence="6" id="KW-1003">Cell membrane</keyword>
<protein>
    <recommendedName>
        <fullName evidence="6">Probable membrane transporter protein</fullName>
    </recommendedName>
</protein>
<keyword evidence="4 6" id="KW-1133">Transmembrane helix</keyword>
<evidence type="ECO:0000256" key="4">
    <source>
        <dbReference type="ARBA" id="ARBA00022989"/>
    </source>
</evidence>
<feature type="transmembrane region" description="Helical" evidence="6">
    <location>
        <begin position="255"/>
        <end position="276"/>
    </location>
</feature>
<gene>
    <name evidence="7" type="ORF">EDE11_104132</name>
</gene>
<feature type="transmembrane region" description="Helical" evidence="6">
    <location>
        <begin position="49"/>
        <end position="73"/>
    </location>
</feature>
<keyword evidence="5 6" id="KW-0472">Membrane</keyword>
<keyword evidence="8" id="KW-1185">Reference proteome</keyword>
<dbReference type="RefSeq" id="WP_197488282.1">
    <property type="nucleotide sequence ID" value="NZ_LUUF01000056.1"/>
</dbReference>
<comment type="similarity">
    <text evidence="2 6">Belongs to the 4-toluene sulfonate uptake permease (TSUP) (TC 2.A.102) family.</text>
</comment>
<feature type="transmembrane region" description="Helical" evidence="6">
    <location>
        <begin position="226"/>
        <end position="243"/>
    </location>
</feature>
<name>A0ABY2CQF9_METMH</name>
<dbReference type="InterPro" id="IPR002781">
    <property type="entry name" value="TM_pro_TauE-like"/>
</dbReference>
<sequence>MIEPMFFEVADITVPFWLPPLVAFGISFFTSMVGVSGSFLLLPFQMTVLGYVSPSVSATNLVFNLVAIPSGIWHYARIKRMDWPLAWTIAIGTLPGLLVGWWLRLHWLLDKRTFKLFVGVILFGLAIRLLGNKSAPVRGEIGVSISVNSGNTIPIFLIALIIGVIGGAYGIGGGSIMAPVLIAVFSLPVYEVAGAALLGTFVTSVVGVALYQFLPAPPGINTRPDWTLGILFGLGGVVGMYMGAQAQKHFSHRALELGISIVLVLVAGGYAVEYVLGSIH</sequence>
<dbReference type="Proteomes" id="UP000295649">
    <property type="component" value="Unassembled WGS sequence"/>
</dbReference>
<dbReference type="PANTHER" id="PTHR43483:SF3">
    <property type="entry name" value="MEMBRANE TRANSPORTER PROTEIN HI_0806-RELATED"/>
    <property type="match status" value="1"/>
</dbReference>
<comment type="subcellular location">
    <subcellularLocation>
        <location evidence="6">Cell membrane</location>
        <topology evidence="6">Multi-pass membrane protein</topology>
    </subcellularLocation>
    <subcellularLocation>
        <location evidence="1">Membrane</location>
        <topology evidence="1">Multi-pass membrane protein</topology>
    </subcellularLocation>
</comment>
<feature type="transmembrane region" description="Helical" evidence="6">
    <location>
        <begin position="155"/>
        <end position="185"/>
    </location>
</feature>
<feature type="transmembrane region" description="Helical" evidence="6">
    <location>
        <begin position="116"/>
        <end position="135"/>
    </location>
</feature>
<comment type="caution">
    <text evidence="7">The sequence shown here is derived from an EMBL/GenBank/DDBJ whole genome shotgun (WGS) entry which is preliminary data.</text>
</comment>
<feature type="transmembrane region" description="Helical" evidence="6">
    <location>
        <begin position="192"/>
        <end position="214"/>
    </location>
</feature>
<dbReference type="Pfam" id="PF01925">
    <property type="entry name" value="TauE"/>
    <property type="match status" value="1"/>
</dbReference>